<reference evidence="1 2" key="1">
    <citation type="submission" date="2024-03" db="EMBL/GenBank/DDBJ databases">
        <title>A Dehalogenimonas Isolated from Estuarine Sediments Dihaloeliminates Chlorinated Alkanes.</title>
        <authorList>
            <person name="Yang Y."/>
            <person name="Wang H."/>
        </authorList>
    </citation>
    <scope>NUCLEOTIDE SEQUENCE [LARGE SCALE GENOMIC DNA]</scope>
    <source>
        <strain evidence="1 2">W</strain>
    </source>
</reference>
<keyword evidence="2" id="KW-1185">Reference proteome</keyword>
<evidence type="ECO:0000313" key="2">
    <source>
        <dbReference type="Proteomes" id="UP001375370"/>
    </source>
</evidence>
<protein>
    <submittedName>
        <fullName evidence="1">DUF2769 domain-containing protein</fullName>
    </submittedName>
</protein>
<sequence length="101" mass="10857">MSDTRVPFTVENVMKCICGKCPVQAESQCSKAKKPGIPEALKQSPLQADAIPGMYCATGKASCTDLDMSKMCMCGACPLWEEYSLAATTPMGYYCRDGKAI</sequence>
<gene>
    <name evidence="1" type="ORF">V8247_00150</name>
</gene>
<dbReference type="Proteomes" id="UP001375370">
    <property type="component" value="Chromosome"/>
</dbReference>
<dbReference type="InterPro" id="IPR020075">
    <property type="entry name" value="Uncharacterised_AF2234"/>
</dbReference>
<dbReference type="Pfam" id="PF10967">
    <property type="entry name" value="DUF2769"/>
    <property type="match status" value="1"/>
</dbReference>
<accession>A0ABZ2J6Y7</accession>
<dbReference type="EMBL" id="CP146612">
    <property type="protein sequence ID" value="WWX25414.1"/>
    <property type="molecule type" value="Genomic_DNA"/>
</dbReference>
<name>A0ABZ2J6Y7_9CHLR</name>
<evidence type="ECO:0000313" key="1">
    <source>
        <dbReference type="EMBL" id="WWX25414.1"/>
    </source>
</evidence>
<dbReference type="RefSeq" id="WP_338737557.1">
    <property type="nucleotide sequence ID" value="NZ_CP146612.1"/>
</dbReference>
<proteinExistence type="predicted"/>
<organism evidence="1 2">
    <name type="scientific">Candidatus Dehalogenimonas loeffleri</name>
    <dbReference type="NCBI Taxonomy" id="3127115"/>
    <lineage>
        <taxon>Bacteria</taxon>
        <taxon>Bacillati</taxon>
        <taxon>Chloroflexota</taxon>
        <taxon>Dehalococcoidia</taxon>
        <taxon>Dehalococcoidales</taxon>
        <taxon>Dehalococcoidaceae</taxon>
        <taxon>Dehalogenimonas</taxon>
    </lineage>
</organism>